<proteinExistence type="predicted"/>
<sequence length="86" mass="9464">MLRLGLILLILPGVVLMGAFWSELNTVNECLAAGGSYNYTAQACDMQGRQPFIPFALRNPLFVNLTMLASAAGFCCCLFGLYVRRR</sequence>
<keyword evidence="3" id="KW-1185">Reference proteome</keyword>
<reference evidence="2" key="1">
    <citation type="submission" date="2021-04" db="EMBL/GenBank/DDBJ databases">
        <title>Oceanospirillales bacteria with DddD are important DMSP degraders in coastal seawater.</title>
        <authorList>
            <person name="Liu J."/>
        </authorList>
    </citation>
    <scope>NUCLEOTIDE SEQUENCE</scope>
    <source>
        <strain evidence="2">GY6</strain>
    </source>
</reference>
<evidence type="ECO:0000256" key="1">
    <source>
        <dbReference type="SAM" id="Phobius"/>
    </source>
</evidence>
<accession>A0ABY5GVW2</accession>
<feature type="transmembrane region" description="Helical" evidence="1">
    <location>
        <begin position="61"/>
        <end position="83"/>
    </location>
</feature>
<keyword evidence="1" id="KW-0812">Transmembrane</keyword>
<evidence type="ECO:0000313" key="3">
    <source>
        <dbReference type="Proteomes" id="UP001059950"/>
    </source>
</evidence>
<dbReference type="EMBL" id="CP073344">
    <property type="protein sequence ID" value="UTW03439.1"/>
    <property type="molecule type" value="Genomic_DNA"/>
</dbReference>
<evidence type="ECO:0000313" key="2">
    <source>
        <dbReference type="EMBL" id="UTW03439.1"/>
    </source>
</evidence>
<protein>
    <submittedName>
        <fullName evidence="2">Uncharacterized protein</fullName>
    </submittedName>
</protein>
<dbReference type="Proteomes" id="UP001059950">
    <property type="component" value="Chromosome"/>
</dbReference>
<keyword evidence="1" id="KW-0472">Membrane</keyword>
<organism evidence="2 3">
    <name type="scientific">Amphritea atlantica</name>
    <dbReference type="NCBI Taxonomy" id="355243"/>
    <lineage>
        <taxon>Bacteria</taxon>
        <taxon>Pseudomonadati</taxon>
        <taxon>Pseudomonadota</taxon>
        <taxon>Gammaproteobacteria</taxon>
        <taxon>Oceanospirillales</taxon>
        <taxon>Oceanospirillaceae</taxon>
        <taxon>Amphritea</taxon>
    </lineage>
</organism>
<gene>
    <name evidence="2" type="ORF">KDX31_19360</name>
</gene>
<name>A0ABY5GVW2_9GAMM</name>
<keyword evidence="1" id="KW-1133">Transmembrane helix</keyword>